<dbReference type="Pfam" id="PF12293">
    <property type="entry name" value="T4BSS_DotH_IcmK"/>
    <property type="match status" value="1"/>
</dbReference>
<dbReference type="Proteomes" id="UP000027583">
    <property type="component" value="Unassembled WGS sequence"/>
</dbReference>
<proteinExistence type="predicted"/>
<feature type="region of interest" description="Disordered" evidence="1">
    <location>
        <begin position="1"/>
        <end position="31"/>
    </location>
</feature>
<dbReference type="AlphaFoldDB" id="A0A060QJ79"/>
<evidence type="ECO:0000313" key="2">
    <source>
        <dbReference type="EMBL" id="CDG41020.1"/>
    </source>
</evidence>
<sequence length="302" mass="32197">MSMVVPLTQAAEPDDDRHGPTGVYAGPPLTPGEITSLREHLDNKYDQTQQLLDDHGNPDRIGLPVHRTVTVSLTSGGAINILNLAQGFATAISFIDSTGEPWPIEYNANSNSSGGCRNGPTGQQNAGQAVMITGASSCIPAPGSNVLQIQPDSKYPRGNLIVTLKGAPKPLVFQWIAGPGAYDADLTFRIRERGPNAKADLSGVSDMPLTGTADLNSFGDGTPPAEAMPLDVRNISADDVQAWKYRGHYYLRTRYELQSPGPTSGFRLTGGAGWVYELPITPVLYLWVNQSPLKIDLAEGGS</sequence>
<reference evidence="2 3" key="2">
    <citation type="journal article" date="2014" name="PLoS ONE">
        <title>Evolution of mitochondria reconstructed from the energy metabolism of living bacteria.</title>
        <authorList>
            <person name="Degli Esposti M."/>
            <person name="Chouaia B."/>
            <person name="Comandatore F."/>
            <person name="Crotti E."/>
            <person name="Sassera D."/>
            <person name="Lievens P.M."/>
            <person name="Daffonchio D."/>
            <person name="Bandi C."/>
        </authorList>
    </citation>
    <scope>NUCLEOTIDE SEQUENCE [LARGE SCALE GENOMIC DNA]</scope>
    <source>
        <strain evidence="2 3">SF2.1</strain>
    </source>
</reference>
<name>A0A060QJ79_9PROT</name>
<reference evidence="2 3" key="1">
    <citation type="journal article" date="2014" name="Genome Biol. Evol.">
        <title>Acetic acid bacteria genomes reveal functional traits for adaptation to life in insect guts.</title>
        <authorList>
            <person name="Chouaia B."/>
            <person name="Gaiarsa S."/>
            <person name="Crotti E."/>
            <person name="Comandatore F."/>
            <person name="Degli Esposti M."/>
            <person name="Ricci I."/>
            <person name="Alma A."/>
            <person name="Favia G."/>
            <person name="Bandi C."/>
            <person name="Daffonchio D."/>
        </authorList>
    </citation>
    <scope>NUCLEOTIDE SEQUENCE [LARGE SCALE GENOMIC DNA]</scope>
    <source>
        <strain evidence="2 3">SF2.1</strain>
    </source>
</reference>
<comment type="caution">
    <text evidence="2">The sequence shown here is derived from an EMBL/GenBank/DDBJ whole genome shotgun (WGS) entry which is preliminary data.</text>
</comment>
<gene>
    <name evidence="2" type="ORF">ASAP_2975</name>
</gene>
<dbReference type="eggNOG" id="ENOG5032SK2">
    <property type="taxonomic scope" value="Bacteria"/>
</dbReference>
<dbReference type="InterPro" id="IPR022073">
    <property type="entry name" value="T4BSS_DotH_IcmK"/>
</dbReference>
<accession>A0A060QJ79</accession>
<organism evidence="2 3">
    <name type="scientific">Asaia bogorensis</name>
    <dbReference type="NCBI Taxonomy" id="91915"/>
    <lineage>
        <taxon>Bacteria</taxon>
        <taxon>Pseudomonadati</taxon>
        <taxon>Pseudomonadota</taxon>
        <taxon>Alphaproteobacteria</taxon>
        <taxon>Acetobacterales</taxon>
        <taxon>Acetobacteraceae</taxon>
        <taxon>Asaia</taxon>
    </lineage>
</organism>
<evidence type="ECO:0000313" key="3">
    <source>
        <dbReference type="Proteomes" id="UP000027583"/>
    </source>
</evidence>
<evidence type="ECO:0000256" key="1">
    <source>
        <dbReference type="SAM" id="MobiDB-lite"/>
    </source>
</evidence>
<protein>
    <submittedName>
        <fullName evidence="2">DotH</fullName>
    </submittedName>
</protein>
<dbReference type="EMBL" id="CBLX010000025">
    <property type="protein sequence ID" value="CDG41020.1"/>
    <property type="molecule type" value="Genomic_DNA"/>
</dbReference>